<feature type="compositionally biased region" description="Polar residues" evidence="1">
    <location>
        <begin position="55"/>
        <end position="65"/>
    </location>
</feature>
<feature type="region of interest" description="Disordered" evidence="1">
    <location>
        <begin position="364"/>
        <end position="396"/>
    </location>
</feature>
<feature type="region of interest" description="Disordered" evidence="1">
    <location>
        <begin position="1"/>
        <end position="169"/>
    </location>
</feature>
<comment type="caution">
    <text evidence="3">The sequence shown here is derived from an EMBL/GenBank/DDBJ whole genome shotgun (WGS) entry which is preliminary data.</text>
</comment>
<dbReference type="Proteomes" id="UP001222325">
    <property type="component" value="Unassembled WGS sequence"/>
</dbReference>
<sequence>MWNDIPPLVDARGPMNIPPPAGAVMGGQPDFHGAYPGFQQQQQRQQPPNWLQPQGTPWPQATAPSWANIPAQGWGNTAGGSGWANTPAPSPWPQQQAQQQQQQPGWMPQMPRQGWGPAPQGTPAPAGWGTERTPWDLPPPHSAPAGSHAHGFSATAAPPESASGQPVMGTSWFGAAAGGAHWPGMAGMTPGMMPGQPGMTPGTMPGMRPMLPDDDDSTLAGEEFYDYEAEEERARQDDVVARWQRQQQSAGQGQGQGDPRAGWPQPPDPRAGWPQTPDPRATWPQTSDPRATWPQTPDPRAAWPQAPDPRAAWPQTPDPRAAWAQDPRGAWPTQDDLMLARAHSQGQPSPGGKKKKRANSLGRGQLASWGAPGTLDFDERHLSPRPDDWRPDYSPRSGVGGDLTLASLFRAKRSDSGEFADTRKRSLCRTLIYSGSRPPIAYDVRRPPALTSFFGAFRPAHAADFSQHALAPAAPRMRLVHARLPWYIDVKHGQGVTLLDVLQALYEQLDVPIASRDFYCEALQRRDRDALTSAFKERCSMEGRERAREEMAKGVKRVDFLGDEVVFVGLVRRGAMWEIKTTDMH</sequence>
<reference evidence="3" key="1">
    <citation type="submission" date="2023-03" db="EMBL/GenBank/DDBJ databases">
        <title>Massive genome expansion in bonnet fungi (Mycena s.s.) driven by repeated elements and novel gene families across ecological guilds.</title>
        <authorList>
            <consortium name="Lawrence Berkeley National Laboratory"/>
            <person name="Harder C.B."/>
            <person name="Miyauchi S."/>
            <person name="Viragh M."/>
            <person name="Kuo A."/>
            <person name="Thoen E."/>
            <person name="Andreopoulos B."/>
            <person name="Lu D."/>
            <person name="Skrede I."/>
            <person name="Drula E."/>
            <person name="Henrissat B."/>
            <person name="Morin E."/>
            <person name="Kohler A."/>
            <person name="Barry K."/>
            <person name="LaButti K."/>
            <person name="Morin E."/>
            <person name="Salamov A."/>
            <person name="Lipzen A."/>
            <person name="Mereny Z."/>
            <person name="Hegedus B."/>
            <person name="Baldrian P."/>
            <person name="Stursova M."/>
            <person name="Weitz H."/>
            <person name="Taylor A."/>
            <person name="Grigoriev I.V."/>
            <person name="Nagy L.G."/>
            <person name="Martin F."/>
            <person name="Kauserud H."/>
        </authorList>
    </citation>
    <scope>NUCLEOTIDE SEQUENCE</scope>
    <source>
        <strain evidence="3">CBHHK173m</strain>
    </source>
</reference>
<dbReference type="AlphaFoldDB" id="A0AAD6U1M8"/>
<dbReference type="EMBL" id="JARJCN010000035">
    <property type="protein sequence ID" value="KAJ7085217.1"/>
    <property type="molecule type" value="Genomic_DNA"/>
</dbReference>
<organism evidence="3 4">
    <name type="scientific">Mycena belliarum</name>
    <dbReference type="NCBI Taxonomy" id="1033014"/>
    <lineage>
        <taxon>Eukaryota</taxon>
        <taxon>Fungi</taxon>
        <taxon>Dikarya</taxon>
        <taxon>Basidiomycota</taxon>
        <taxon>Agaricomycotina</taxon>
        <taxon>Agaricomycetes</taxon>
        <taxon>Agaricomycetidae</taxon>
        <taxon>Agaricales</taxon>
        <taxon>Marasmiineae</taxon>
        <taxon>Mycenaceae</taxon>
        <taxon>Mycena</taxon>
    </lineage>
</organism>
<evidence type="ECO:0000256" key="1">
    <source>
        <dbReference type="SAM" id="MobiDB-lite"/>
    </source>
</evidence>
<feature type="compositionally biased region" description="Polar residues" evidence="1">
    <location>
        <begin position="283"/>
        <end position="295"/>
    </location>
</feature>
<evidence type="ECO:0000259" key="2">
    <source>
        <dbReference type="Pfam" id="PF20415"/>
    </source>
</evidence>
<feature type="compositionally biased region" description="Basic and acidic residues" evidence="1">
    <location>
        <begin position="377"/>
        <end position="393"/>
    </location>
</feature>
<protein>
    <recommendedName>
        <fullName evidence="2">DUF6699 domain-containing protein</fullName>
    </recommendedName>
</protein>
<keyword evidence="4" id="KW-1185">Reference proteome</keyword>
<name>A0AAD6U1M8_9AGAR</name>
<feature type="domain" description="DUF6699" evidence="2">
    <location>
        <begin position="440"/>
        <end position="572"/>
    </location>
</feature>
<feature type="compositionally biased region" description="Acidic residues" evidence="1">
    <location>
        <begin position="212"/>
        <end position="231"/>
    </location>
</feature>
<evidence type="ECO:0000313" key="4">
    <source>
        <dbReference type="Proteomes" id="UP001222325"/>
    </source>
</evidence>
<feature type="compositionally biased region" description="Low complexity" evidence="1">
    <location>
        <begin position="39"/>
        <end position="54"/>
    </location>
</feature>
<proteinExistence type="predicted"/>
<gene>
    <name evidence="3" type="ORF">B0H15DRAFT_379950</name>
</gene>
<evidence type="ECO:0000313" key="3">
    <source>
        <dbReference type="EMBL" id="KAJ7085217.1"/>
    </source>
</evidence>
<accession>A0AAD6U1M8</accession>
<feature type="compositionally biased region" description="Low complexity" evidence="1">
    <location>
        <begin position="143"/>
        <end position="154"/>
    </location>
</feature>
<feature type="compositionally biased region" description="Low complexity" evidence="1">
    <location>
        <begin position="93"/>
        <end position="130"/>
    </location>
</feature>
<dbReference type="InterPro" id="IPR046522">
    <property type="entry name" value="DUF6699"/>
</dbReference>
<dbReference type="Pfam" id="PF20415">
    <property type="entry name" value="DUF6699"/>
    <property type="match status" value="1"/>
</dbReference>
<feature type="region of interest" description="Disordered" evidence="1">
    <location>
        <begin position="203"/>
        <end position="336"/>
    </location>
</feature>